<reference evidence="1 2" key="1">
    <citation type="submission" date="2016-07" db="EMBL/GenBank/DDBJ databases">
        <title>Pervasive Adenine N6-methylation of Active Genes in Fungi.</title>
        <authorList>
            <consortium name="DOE Joint Genome Institute"/>
            <person name="Mondo S.J."/>
            <person name="Dannebaum R.O."/>
            <person name="Kuo R.C."/>
            <person name="Labutti K."/>
            <person name="Haridas S."/>
            <person name="Kuo A."/>
            <person name="Salamov A."/>
            <person name="Ahrendt S.R."/>
            <person name="Lipzen A."/>
            <person name="Sullivan W."/>
            <person name="Andreopoulos W.B."/>
            <person name="Clum A."/>
            <person name="Lindquist E."/>
            <person name="Daum C."/>
            <person name="Ramamoorthy G.K."/>
            <person name="Gryganskyi A."/>
            <person name="Culley D."/>
            <person name="Magnuson J.K."/>
            <person name="James T.Y."/>
            <person name="O'Malley M.A."/>
            <person name="Stajich J.E."/>
            <person name="Spatafora J.W."/>
            <person name="Visel A."/>
            <person name="Grigoriev I.V."/>
        </authorList>
    </citation>
    <scope>NUCLEOTIDE SEQUENCE [LARGE SCALE GENOMIC DNA]</scope>
    <source>
        <strain evidence="1 2">62-1032</strain>
    </source>
</reference>
<dbReference type="InParanoid" id="A0A1Y2F4T1"/>
<evidence type="ECO:0000313" key="1">
    <source>
        <dbReference type="EMBL" id="ORY78928.1"/>
    </source>
</evidence>
<keyword evidence="2" id="KW-1185">Reference proteome</keyword>
<dbReference type="EMBL" id="MCGR01000028">
    <property type="protein sequence ID" value="ORY78928.1"/>
    <property type="molecule type" value="Genomic_DNA"/>
</dbReference>
<dbReference type="PANTHER" id="PTHR39401:SF1">
    <property type="entry name" value="SNOAL-LIKE DOMAIN-CONTAINING PROTEIN"/>
    <property type="match status" value="1"/>
</dbReference>
<dbReference type="Gene3D" id="3.10.450.50">
    <property type="match status" value="1"/>
</dbReference>
<proteinExistence type="predicted"/>
<dbReference type="Proteomes" id="UP000193467">
    <property type="component" value="Unassembled WGS sequence"/>
</dbReference>
<dbReference type="PANTHER" id="PTHR39401">
    <property type="entry name" value="SNOAL-LIKE DOMAIN-CONTAINING PROTEIN"/>
    <property type="match status" value="1"/>
</dbReference>
<dbReference type="InterPro" id="IPR032710">
    <property type="entry name" value="NTF2-like_dom_sf"/>
</dbReference>
<accession>A0A1Y2F4T1</accession>
<gene>
    <name evidence="1" type="ORF">BCR35DRAFT_304965</name>
</gene>
<dbReference type="SUPFAM" id="SSF54427">
    <property type="entry name" value="NTF2-like"/>
    <property type="match status" value="1"/>
</dbReference>
<protein>
    <recommendedName>
        <fullName evidence="3">SnoaL-like domain-containing protein</fullName>
    </recommendedName>
</protein>
<evidence type="ECO:0000313" key="2">
    <source>
        <dbReference type="Proteomes" id="UP000193467"/>
    </source>
</evidence>
<dbReference type="STRING" id="106004.A0A1Y2F4T1"/>
<comment type="caution">
    <text evidence="1">The sequence shown here is derived from an EMBL/GenBank/DDBJ whole genome shotgun (WGS) entry which is preliminary data.</text>
</comment>
<name>A0A1Y2F4T1_9BASI</name>
<dbReference type="AlphaFoldDB" id="A0A1Y2F4T1"/>
<evidence type="ECO:0008006" key="3">
    <source>
        <dbReference type="Google" id="ProtNLM"/>
    </source>
</evidence>
<sequence>MTISFPSTLSPAKQQFLTDFYTVSDEPQSVDKYLSFLTDDVDFIMGLNAVHGATAVRKIRETMWGGVVSRHHQPERVYSFDQDGSELMLHGTVDYGLKNGKRVDQVGWAARVVFAEGDELKMKRYQVWLVSRFAGRSPSGADSL</sequence>
<dbReference type="OrthoDB" id="3468019at2759"/>
<organism evidence="1 2">
    <name type="scientific">Leucosporidium creatinivorum</name>
    <dbReference type="NCBI Taxonomy" id="106004"/>
    <lineage>
        <taxon>Eukaryota</taxon>
        <taxon>Fungi</taxon>
        <taxon>Dikarya</taxon>
        <taxon>Basidiomycota</taxon>
        <taxon>Pucciniomycotina</taxon>
        <taxon>Microbotryomycetes</taxon>
        <taxon>Leucosporidiales</taxon>
        <taxon>Leucosporidium</taxon>
    </lineage>
</organism>